<evidence type="ECO:0000256" key="3">
    <source>
        <dbReference type="ARBA" id="ARBA00022729"/>
    </source>
</evidence>
<dbReference type="AlphaFoldDB" id="A0A8C9R6U2"/>
<evidence type="ECO:0000256" key="5">
    <source>
        <dbReference type="ARBA" id="ARBA00023157"/>
    </source>
</evidence>
<dbReference type="Gene3D" id="4.10.800.10">
    <property type="entry name" value="Thyroglobulin type-1"/>
    <property type="match status" value="1"/>
</dbReference>
<dbReference type="GO" id="GO:0030198">
    <property type="term" value="P:extracellular matrix organization"/>
    <property type="evidence" value="ECO:0007669"/>
    <property type="project" value="TreeGrafter"/>
</dbReference>
<evidence type="ECO:0000256" key="2">
    <source>
        <dbReference type="ARBA" id="ARBA00022525"/>
    </source>
</evidence>
<keyword evidence="5 7" id="KW-1015">Disulfide bond</keyword>
<protein>
    <recommendedName>
        <fullName evidence="8">Thyroglobulin type-1 domain-containing protein</fullName>
    </recommendedName>
</protein>
<evidence type="ECO:0000259" key="8">
    <source>
        <dbReference type="PROSITE" id="PS51162"/>
    </source>
</evidence>
<dbReference type="GO" id="GO:0005604">
    <property type="term" value="C:basement membrane"/>
    <property type="evidence" value="ECO:0007669"/>
    <property type="project" value="TreeGrafter"/>
</dbReference>
<evidence type="ECO:0000256" key="7">
    <source>
        <dbReference type="PROSITE-ProRule" id="PRU00500"/>
    </source>
</evidence>
<evidence type="ECO:0000256" key="1">
    <source>
        <dbReference type="ARBA" id="ARBA00004613"/>
    </source>
</evidence>
<dbReference type="FunFam" id="4.10.800.10:FF:000004">
    <property type="entry name" value="SPARC-related modular calcium-binding protein 1"/>
    <property type="match status" value="1"/>
</dbReference>
<evidence type="ECO:0000313" key="10">
    <source>
        <dbReference type="Proteomes" id="UP000694397"/>
    </source>
</evidence>
<dbReference type="GO" id="GO:0008201">
    <property type="term" value="F:heparin binding"/>
    <property type="evidence" value="ECO:0007669"/>
    <property type="project" value="TreeGrafter"/>
</dbReference>
<sequence>MSKVKVLCIDKLLLKYSKLIKMINTNFNLIFLTCEVDRARLLDEVQSQGKEERFVPACGPDGRYHPVQCHITTGYCWCVRVETGRPLPGTSTR</sequence>
<reference evidence="9" key="3">
    <citation type="submission" date="2025-09" db="UniProtKB">
        <authorList>
            <consortium name="Ensembl"/>
        </authorList>
    </citation>
    <scope>IDENTIFICATION</scope>
</reference>
<dbReference type="GO" id="GO:0005615">
    <property type="term" value="C:extracellular space"/>
    <property type="evidence" value="ECO:0007669"/>
    <property type="project" value="TreeGrafter"/>
</dbReference>
<keyword evidence="2" id="KW-0964">Secreted</keyword>
<evidence type="ECO:0000256" key="6">
    <source>
        <dbReference type="ARBA" id="ARBA00023180"/>
    </source>
</evidence>
<name>A0A8C9R6U2_SCLFO</name>
<dbReference type="PANTHER" id="PTHR12352:SF13">
    <property type="entry name" value="SPARC-RELATED MODULAR CALCIUM-BINDING PROTEIN 1"/>
    <property type="match status" value="1"/>
</dbReference>
<dbReference type="CDD" id="cd00191">
    <property type="entry name" value="TY"/>
    <property type="match status" value="1"/>
</dbReference>
<dbReference type="InterPro" id="IPR000716">
    <property type="entry name" value="Thyroglobulin_1"/>
</dbReference>
<dbReference type="PROSITE" id="PS00484">
    <property type="entry name" value="THYROGLOBULIN_1_1"/>
    <property type="match status" value="1"/>
</dbReference>
<dbReference type="Pfam" id="PF00086">
    <property type="entry name" value="Thyroglobulin_1"/>
    <property type="match status" value="1"/>
</dbReference>
<accession>A0A8C9R6U2</accession>
<evidence type="ECO:0000256" key="4">
    <source>
        <dbReference type="ARBA" id="ARBA00022737"/>
    </source>
</evidence>
<feature type="domain" description="Thyroglobulin type-1" evidence="8">
    <location>
        <begin position="31"/>
        <end position="93"/>
    </location>
</feature>
<dbReference type="PANTHER" id="PTHR12352">
    <property type="entry name" value="SECRETED MODULAR CALCIUM-BINDING PROTEIN"/>
    <property type="match status" value="1"/>
</dbReference>
<reference evidence="9" key="2">
    <citation type="submission" date="2025-08" db="UniProtKB">
        <authorList>
            <consortium name="Ensembl"/>
        </authorList>
    </citation>
    <scope>IDENTIFICATION</scope>
</reference>
<dbReference type="GO" id="GO:0050840">
    <property type="term" value="F:extracellular matrix binding"/>
    <property type="evidence" value="ECO:0007669"/>
    <property type="project" value="TreeGrafter"/>
</dbReference>
<keyword evidence="10" id="KW-1185">Reference proteome</keyword>
<reference evidence="9 10" key="1">
    <citation type="submission" date="2019-04" db="EMBL/GenBank/DDBJ databases">
        <authorList>
            <consortium name="Wellcome Sanger Institute Data Sharing"/>
        </authorList>
    </citation>
    <scope>NUCLEOTIDE SEQUENCE [LARGE SCALE GENOMIC DNA]</scope>
</reference>
<dbReference type="GeneTree" id="ENSGT00990000212921"/>
<dbReference type="InterPro" id="IPR051950">
    <property type="entry name" value="Dev_reg/Prot_inhib"/>
</dbReference>
<comment type="caution">
    <text evidence="7">Lacks conserved residue(s) required for the propagation of feature annotation.</text>
</comment>
<keyword evidence="3" id="KW-0732">Signal</keyword>
<evidence type="ECO:0000313" key="9">
    <source>
        <dbReference type="Ensembl" id="ENSSFOP00015010345.2"/>
    </source>
</evidence>
<dbReference type="Proteomes" id="UP000694397">
    <property type="component" value="Chromosome 10"/>
</dbReference>
<keyword evidence="6" id="KW-0325">Glycoprotein</keyword>
<dbReference type="PROSITE" id="PS51162">
    <property type="entry name" value="THYROGLOBULIN_1_2"/>
    <property type="match status" value="1"/>
</dbReference>
<organism evidence="9 10">
    <name type="scientific">Scleropages formosus</name>
    <name type="common">Asian bonytongue</name>
    <name type="synonym">Osteoglossum formosum</name>
    <dbReference type="NCBI Taxonomy" id="113540"/>
    <lineage>
        <taxon>Eukaryota</taxon>
        <taxon>Metazoa</taxon>
        <taxon>Chordata</taxon>
        <taxon>Craniata</taxon>
        <taxon>Vertebrata</taxon>
        <taxon>Euteleostomi</taxon>
        <taxon>Actinopterygii</taxon>
        <taxon>Neopterygii</taxon>
        <taxon>Teleostei</taxon>
        <taxon>Osteoglossocephala</taxon>
        <taxon>Osteoglossomorpha</taxon>
        <taxon>Osteoglossiformes</taxon>
        <taxon>Osteoglossidae</taxon>
        <taxon>Scleropages</taxon>
    </lineage>
</organism>
<comment type="subcellular location">
    <subcellularLocation>
        <location evidence="1">Secreted</location>
    </subcellularLocation>
</comment>
<dbReference type="OrthoDB" id="5986054at2759"/>
<keyword evidence="4" id="KW-0677">Repeat</keyword>
<dbReference type="InterPro" id="IPR036857">
    <property type="entry name" value="Thyroglobulin_1_sf"/>
</dbReference>
<proteinExistence type="predicted"/>
<feature type="disulfide bond" evidence="7">
    <location>
        <begin position="69"/>
        <end position="76"/>
    </location>
</feature>
<dbReference type="SUPFAM" id="SSF57610">
    <property type="entry name" value="Thyroglobulin type-1 domain"/>
    <property type="match status" value="1"/>
</dbReference>
<dbReference type="SMART" id="SM00211">
    <property type="entry name" value="TY"/>
    <property type="match status" value="1"/>
</dbReference>
<dbReference type="Ensembl" id="ENSSFOT00015010486.2">
    <property type="protein sequence ID" value="ENSSFOP00015010345.2"/>
    <property type="gene ID" value="ENSSFOG00015006718.2"/>
</dbReference>